<evidence type="ECO:0000313" key="2">
    <source>
        <dbReference type="EMBL" id="CAG6654582.1"/>
    </source>
</evidence>
<sequence>MFDVSHVRQHPDELRQHGDELLPLLREGWRGPAGRRRDVLRLRLLLVLLLVLSRTSGPCIHVGGEDAEEEERGEGEGDHYEEESAACTTVVEQPAAYRTSS</sequence>
<reference evidence="2" key="1">
    <citation type="submission" date="2021-05" db="EMBL/GenBank/DDBJ databases">
        <authorList>
            <person name="Alioto T."/>
            <person name="Alioto T."/>
            <person name="Gomez Garrido J."/>
        </authorList>
    </citation>
    <scope>NUCLEOTIDE SEQUENCE</scope>
</reference>
<organism evidence="2">
    <name type="scientific">Cacopsylla melanoneura</name>
    <dbReference type="NCBI Taxonomy" id="428564"/>
    <lineage>
        <taxon>Eukaryota</taxon>
        <taxon>Metazoa</taxon>
        <taxon>Ecdysozoa</taxon>
        <taxon>Arthropoda</taxon>
        <taxon>Hexapoda</taxon>
        <taxon>Insecta</taxon>
        <taxon>Pterygota</taxon>
        <taxon>Neoptera</taxon>
        <taxon>Paraneoptera</taxon>
        <taxon>Hemiptera</taxon>
        <taxon>Sternorrhyncha</taxon>
        <taxon>Psylloidea</taxon>
        <taxon>Psyllidae</taxon>
        <taxon>Psyllinae</taxon>
        <taxon>Cacopsylla</taxon>
    </lineage>
</organism>
<protein>
    <submittedName>
        <fullName evidence="2">Uncharacterized protein</fullName>
    </submittedName>
</protein>
<feature type="compositionally biased region" description="Acidic residues" evidence="1">
    <location>
        <begin position="65"/>
        <end position="84"/>
    </location>
</feature>
<evidence type="ECO:0000256" key="1">
    <source>
        <dbReference type="SAM" id="MobiDB-lite"/>
    </source>
</evidence>
<proteinExistence type="predicted"/>
<accession>A0A8D8RUA3</accession>
<feature type="region of interest" description="Disordered" evidence="1">
    <location>
        <begin position="60"/>
        <end position="101"/>
    </location>
</feature>
<dbReference type="EMBL" id="HBUF01178288">
    <property type="protein sequence ID" value="CAG6654582.1"/>
    <property type="molecule type" value="Transcribed_RNA"/>
</dbReference>
<name>A0A8D8RUA3_9HEMI</name>
<dbReference type="AlphaFoldDB" id="A0A8D8RUA3"/>